<name>A0A4S8KL34_DENBC</name>
<evidence type="ECO:0008006" key="3">
    <source>
        <dbReference type="Google" id="ProtNLM"/>
    </source>
</evidence>
<reference evidence="1 2" key="1">
    <citation type="journal article" date="2019" name="Nat. Ecol. Evol.">
        <title>Megaphylogeny resolves global patterns of mushroom evolution.</title>
        <authorList>
            <person name="Varga T."/>
            <person name="Krizsan K."/>
            <person name="Foldi C."/>
            <person name="Dima B."/>
            <person name="Sanchez-Garcia M."/>
            <person name="Sanchez-Ramirez S."/>
            <person name="Szollosi G.J."/>
            <person name="Szarkandi J.G."/>
            <person name="Papp V."/>
            <person name="Albert L."/>
            <person name="Andreopoulos W."/>
            <person name="Angelini C."/>
            <person name="Antonin V."/>
            <person name="Barry K.W."/>
            <person name="Bougher N.L."/>
            <person name="Buchanan P."/>
            <person name="Buyck B."/>
            <person name="Bense V."/>
            <person name="Catcheside P."/>
            <person name="Chovatia M."/>
            <person name="Cooper J."/>
            <person name="Damon W."/>
            <person name="Desjardin D."/>
            <person name="Finy P."/>
            <person name="Geml J."/>
            <person name="Haridas S."/>
            <person name="Hughes K."/>
            <person name="Justo A."/>
            <person name="Karasinski D."/>
            <person name="Kautmanova I."/>
            <person name="Kiss B."/>
            <person name="Kocsube S."/>
            <person name="Kotiranta H."/>
            <person name="LaButti K.M."/>
            <person name="Lechner B.E."/>
            <person name="Liimatainen K."/>
            <person name="Lipzen A."/>
            <person name="Lukacs Z."/>
            <person name="Mihaltcheva S."/>
            <person name="Morgado L.N."/>
            <person name="Niskanen T."/>
            <person name="Noordeloos M.E."/>
            <person name="Ohm R.A."/>
            <person name="Ortiz-Santana B."/>
            <person name="Ovrebo C."/>
            <person name="Racz N."/>
            <person name="Riley R."/>
            <person name="Savchenko A."/>
            <person name="Shiryaev A."/>
            <person name="Soop K."/>
            <person name="Spirin V."/>
            <person name="Szebenyi C."/>
            <person name="Tomsovsky M."/>
            <person name="Tulloss R.E."/>
            <person name="Uehling J."/>
            <person name="Grigoriev I.V."/>
            <person name="Vagvolgyi C."/>
            <person name="Papp T."/>
            <person name="Martin F.M."/>
            <person name="Miettinen O."/>
            <person name="Hibbett D.S."/>
            <person name="Nagy L.G."/>
        </authorList>
    </citation>
    <scope>NUCLEOTIDE SEQUENCE [LARGE SCALE GENOMIC DNA]</scope>
    <source>
        <strain evidence="1 2">CBS 962.96</strain>
    </source>
</reference>
<evidence type="ECO:0000313" key="1">
    <source>
        <dbReference type="EMBL" id="THU76173.1"/>
    </source>
</evidence>
<keyword evidence="2" id="KW-1185">Reference proteome</keyword>
<accession>A0A4S8KL34</accession>
<protein>
    <recommendedName>
        <fullName evidence="3">HTH CENPB-type domain-containing protein</fullName>
    </recommendedName>
</protein>
<organism evidence="1 2">
    <name type="scientific">Dendrothele bispora (strain CBS 962.96)</name>
    <dbReference type="NCBI Taxonomy" id="1314807"/>
    <lineage>
        <taxon>Eukaryota</taxon>
        <taxon>Fungi</taxon>
        <taxon>Dikarya</taxon>
        <taxon>Basidiomycota</taxon>
        <taxon>Agaricomycotina</taxon>
        <taxon>Agaricomycetes</taxon>
        <taxon>Agaricomycetidae</taxon>
        <taxon>Agaricales</taxon>
        <taxon>Agaricales incertae sedis</taxon>
        <taxon>Dendrothele</taxon>
    </lineage>
</organism>
<dbReference type="OrthoDB" id="3197907at2759"/>
<dbReference type="AlphaFoldDB" id="A0A4S8KL34"/>
<evidence type="ECO:0000313" key="2">
    <source>
        <dbReference type="Proteomes" id="UP000297245"/>
    </source>
</evidence>
<feature type="non-terminal residue" evidence="1">
    <location>
        <position position="59"/>
    </location>
</feature>
<feature type="non-terminal residue" evidence="1">
    <location>
        <position position="1"/>
    </location>
</feature>
<proteinExistence type="predicted"/>
<gene>
    <name evidence="1" type="ORF">K435DRAFT_636469</name>
</gene>
<sequence length="59" mass="7022">FYSYRQAADDFYIKKTTLIARCNGRKTCQEAHEGEMKLTPAQEEVLVEWIRQKGRRFIP</sequence>
<dbReference type="Proteomes" id="UP000297245">
    <property type="component" value="Unassembled WGS sequence"/>
</dbReference>
<dbReference type="EMBL" id="ML181109">
    <property type="protein sequence ID" value="THU76173.1"/>
    <property type="molecule type" value="Genomic_DNA"/>
</dbReference>